<dbReference type="OrthoDB" id="306304at2759"/>
<dbReference type="CDD" id="cd11685">
    <property type="entry name" value="UEV_TSG101-like"/>
    <property type="match status" value="1"/>
</dbReference>
<dbReference type="GO" id="GO:0043130">
    <property type="term" value="F:ubiquitin binding"/>
    <property type="evidence" value="ECO:0000318"/>
    <property type="project" value="GO_Central"/>
</dbReference>
<dbReference type="SMR" id="A2DH33"/>
<dbReference type="GO" id="GO:0008333">
    <property type="term" value="P:endosome to lysosome transport"/>
    <property type="evidence" value="ECO:0000318"/>
    <property type="project" value="GO_Central"/>
</dbReference>
<dbReference type="Gene3D" id="3.10.110.10">
    <property type="entry name" value="Ubiquitin Conjugating Enzyme"/>
    <property type="match status" value="1"/>
</dbReference>
<dbReference type="InterPro" id="IPR008883">
    <property type="entry name" value="UEV_N"/>
</dbReference>
<reference evidence="2" key="1">
    <citation type="submission" date="2006-10" db="EMBL/GenBank/DDBJ databases">
        <authorList>
            <person name="Amadeo P."/>
            <person name="Zhao Q."/>
            <person name="Wortman J."/>
            <person name="Fraser-Liggett C."/>
            <person name="Carlton J."/>
        </authorList>
    </citation>
    <scope>NUCLEOTIDE SEQUENCE</scope>
    <source>
        <strain evidence="2">G3</strain>
    </source>
</reference>
<keyword evidence="3" id="KW-1185">Reference proteome</keyword>
<dbReference type="GO" id="GO:0015031">
    <property type="term" value="P:protein transport"/>
    <property type="evidence" value="ECO:0007669"/>
    <property type="project" value="InterPro"/>
</dbReference>
<dbReference type="RefSeq" id="XP_001581329.1">
    <property type="nucleotide sequence ID" value="XM_001581279.1"/>
</dbReference>
<evidence type="ECO:0000313" key="2">
    <source>
        <dbReference type="EMBL" id="EAY20343.1"/>
    </source>
</evidence>
<dbReference type="PROSITE" id="PS51322">
    <property type="entry name" value="UEV"/>
    <property type="match status" value="1"/>
</dbReference>
<accession>A2DH33</accession>
<dbReference type="PANTHER" id="PTHR23306:SF3">
    <property type="entry name" value="TUMOR SUPPRESSOR PROTEIN 101"/>
    <property type="match status" value="1"/>
</dbReference>
<dbReference type="InterPro" id="IPR052070">
    <property type="entry name" value="ESCRT-I_UEV_domain"/>
</dbReference>
<gene>
    <name evidence="2" type="ORF">TVAG_193190</name>
</gene>
<dbReference type="KEGG" id="tva:5465880"/>
<evidence type="ECO:0000259" key="1">
    <source>
        <dbReference type="PROSITE" id="PS51322"/>
    </source>
</evidence>
<evidence type="ECO:0000313" key="3">
    <source>
        <dbReference type="Proteomes" id="UP000001542"/>
    </source>
</evidence>
<dbReference type="VEuPathDB" id="TrichDB:TVAG_193190"/>
<proteinExistence type="predicted"/>
<dbReference type="InParanoid" id="A2DH33"/>
<dbReference type="Pfam" id="PF05743">
    <property type="entry name" value="UEV"/>
    <property type="match status" value="1"/>
</dbReference>
<dbReference type="VEuPathDB" id="TrichDB:TVAGG3_0341380"/>
<dbReference type="STRING" id="5722.A2DH33"/>
<dbReference type="AlphaFoldDB" id="A2DH33"/>
<organism evidence="2 3">
    <name type="scientific">Trichomonas vaginalis (strain ATCC PRA-98 / G3)</name>
    <dbReference type="NCBI Taxonomy" id="412133"/>
    <lineage>
        <taxon>Eukaryota</taxon>
        <taxon>Metamonada</taxon>
        <taxon>Parabasalia</taxon>
        <taxon>Trichomonadida</taxon>
        <taxon>Trichomonadidae</taxon>
        <taxon>Trichomonas</taxon>
    </lineage>
</organism>
<dbReference type="PANTHER" id="PTHR23306">
    <property type="entry name" value="TUMOR SUSCEPTIBILITY GENE 101 PROTEIN-RELATED"/>
    <property type="match status" value="1"/>
</dbReference>
<dbReference type="Proteomes" id="UP000001542">
    <property type="component" value="Unassembled WGS sequence"/>
</dbReference>
<reference evidence="2" key="2">
    <citation type="journal article" date="2007" name="Science">
        <title>Draft genome sequence of the sexually transmitted pathogen Trichomonas vaginalis.</title>
        <authorList>
            <person name="Carlton J.M."/>
            <person name="Hirt R.P."/>
            <person name="Silva J.C."/>
            <person name="Delcher A.L."/>
            <person name="Schatz M."/>
            <person name="Zhao Q."/>
            <person name="Wortman J.R."/>
            <person name="Bidwell S.L."/>
            <person name="Alsmark U.C.M."/>
            <person name="Besteiro S."/>
            <person name="Sicheritz-Ponten T."/>
            <person name="Noel C.J."/>
            <person name="Dacks J.B."/>
            <person name="Foster P.G."/>
            <person name="Simillion C."/>
            <person name="Van de Peer Y."/>
            <person name="Miranda-Saavedra D."/>
            <person name="Barton G.J."/>
            <person name="Westrop G.D."/>
            <person name="Mueller S."/>
            <person name="Dessi D."/>
            <person name="Fiori P.L."/>
            <person name="Ren Q."/>
            <person name="Paulsen I."/>
            <person name="Zhang H."/>
            <person name="Bastida-Corcuera F.D."/>
            <person name="Simoes-Barbosa A."/>
            <person name="Brown M.T."/>
            <person name="Hayes R.D."/>
            <person name="Mukherjee M."/>
            <person name="Okumura C.Y."/>
            <person name="Schneider R."/>
            <person name="Smith A.J."/>
            <person name="Vanacova S."/>
            <person name="Villalvazo M."/>
            <person name="Haas B.J."/>
            <person name="Pertea M."/>
            <person name="Feldblyum T.V."/>
            <person name="Utterback T.R."/>
            <person name="Shu C.L."/>
            <person name="Osoegawa K."/>
            <person name="de Jong P.J."/>
            <person name="Hrdy I."/>
            <person name="Horvathova L."/>
            <person name="Zubacova Z."/>
            <person name="Dolezal P."/>
            <person name="Malik S.B."/>
            <person name="Logsdon J.M. Jr."/>
            <person name="Henze K."/>
            <person name="Gupta A."/>
            <person name="Wang C.C."/>
            <person name="Dunne R.L."/>
            <person name="Upcroft J.A."/>
            <person name="Upcroft P."/>
            <person name="White O."/>
            <person name="Salzberg S.L."/>
            <person name="Tang P."/>
            <person name="Chiu C.-H."/>
            <person name="Lee Y.-S."/>
            <person name="Embley T.M."/>
            <person name="Coombs G.H."/>
            <person name="Mottram J.C."/>
            <person name="Tachezy J."/>
            <person name="Fraser-Liggett C.M."/>
            <person name="Johnson P.J."/>
        </authorList>
    </citation>
    <scope>NUCLEOTIDE SEQUENCE [LARGE SCALE GENOMIC DNA]</scope>
    <source>
        <strain evidence="2">G3</strain>
    </source>
</reference>
<protein>
    <recommendedName>
        <fullName evidence="1">UEV domain-containing protein</fullName>
    </recommendedName>
</protein>
<name>A2DH33_TRIV3</name>
<sequence>MIQIFQSTVYPQEYHAAICRDIELFIQRYNTLQPRQFSSSVGNLIAISGYLLFNIGGTQSYVNLDITLTPKFPMKSPYIQFRIDPSQICPSHGLTPQGVVNMPVVHNWVFRQSTLLQMGDDLYRFFMQNPPIMIQTPQQIQGYANAPQQIEQKPQINVEELKAEAYDDANKLVEASNKAQAELASVSTQYALMKHQIALSQKAIEDYRASVTAQATQNYAQGYALNPEVEIELRFEASRQAYQETIEIIKQSYQNKSITFDAMLNEIQSLSRQHFFDGISDKLKTYPKESYTA</sequence>
<dbReference type="EMBL" id="DS113199">
    <property type="protein sequence ID" value="EAY20343.1"/>
    <property type="molecule type" value="Genomic_DNA"/>
</dbReference>
<feature type="domain" description="UEV" evidence="1">
    <location>
        <begin position="1"/>
        <end position="136"/>
    </location>
</feature>
<dbReference type="GO" id="GO:0000813">
    <property type="term" value="C:ESCRT I complex"/>
    <property type="evidence" value="ECO:0000318"/>
    <property type="project" value="GO_Central"/>
</dbReference>
<dbReference type="SUPFAM" id="SSF54495">
    <property type="entry name" value="UBC-like"/>
    <property type="match status" value="1"/>
</dbReference>
<dbReference type="InterPro" id="IPR016135">
    <property type="entry name" value="UBQ-conjugating_enzyme/RWD"/>
</dbReference>